<comment type="caution">
    <text evidence="1">The sequence shown here is derived from an EMBL/GenBank/DDBJ whole genome shotgun (WGS) entry which is preliminary data.</text>
</comment>
<dbReference type="EMBL" id="ANKQ01000002">
    <property type="protein sequence ID" value="ELP54957.1"/>
    <property type="molecule type" value="Genomic_DNA"/>
</dbReference>
<proteinExistence type="predicted"/>
<dbReference type="Proteomes" id="UP000010932">
    <property type="component" value="Unassembled WGS sequence"/>
</dbReference>
<dbReference type="AlphaFoldDB" id="L7E9K1"/>
<name>L7E9K1_MICAE</name>
<accession>L7E9K1</accession>
<protein>
    <submittedName>
        <fullName evidence="1">Uncharacterized protein</fullName>
    </submittedName>
</protein>
<evidence type="ECO:0000313" key="1">
    <source>
        <dbReference type="EMBL" id="ELP54957.1"/>
    </source>
</evidence>
<dbReference type="PATRIC" id="fig|1134457.3.peg.2559"/>
<evidence type="ECO:0000313" key="2">
    <source>
        <dbReference type="Proteomes" id="UP000010932"/>
    </source>
</evidence>
<reference evidence="1 2" key="1">
    <citation type="journal article" date="2013" name="Genome Announc.">
        <title>Whole-Genome Sequence of Microcystis aeruginosa TAIHU98, a Nontoxic Bloom-Forming Strain Isolated from Taihu Lake, China.</title>
        <authorList>
            <person name="Yang C."/>
            <person name="Zhang W."/>
            <person name="Ren M."/>
            <person name="Song L."/>
            <person name="Li T."/>
            <person name="Zhao J."/>
        </authorList>
    </citation>
    <scope>NUCLEOTIDE SEQUENCE [LARGE SCALE GENOMIC DNA]</scope>
    <source>
        <strain evidence="1 2">TAIHU98</strain>
    </source>
</reference>
<sequence length="56" mass="6325">MVLTTGDRRLATQLDKFDLILGFMARIISCLFSPPVSSSKGRFLIFTGFLLIFQQL</sequence>
<organism evidence="1 2">
    <name type="scientific">Microcystis aeruginosa TAIHU98</name>
    <dbReference type="NCBI Taxonomy" id="1134457"/>
    <lineage>
        <taxon>Bacteria</taxon>
        <taxon>Bacillati</taxon>
        <taxon>Cyanobacteriota</taxon>
        <taxon>Cyanophyceae</taxon>
        <taxon>Oscillatoriophycideae</taxon>
        <taxon>Chroococcales</taxon>
        <taxon>Microcystaceae</taxon>
        <taxon>Microcystis</taxon>
    </lineage>
</organism>
<gene>
    <name evidence="1" type="ORF">O53_3785</name>
</gene>